<reference evidence="1" key="2">
    <citation type="submission" date="2013-04" db="UniProtKB">
        <authorList>
            <consortium name="EnsemblPlants"/>
        </authorList>
    </citation>
    <scope>IDENTIFICATION</scope>
</reference>
<dbReference type="Proteomes" id="UP000006038">
    <property type="component" value="Chromosome 10"/>
</dbReference>
<name>J3N4J7_ORYBR</name>
<dbReference type="Gramene" id="OB10G24450.1">
    <property type="protein sequence ID" value="OB10G24450.1"/>
    <property type="gene ID" value="OB10G24450"/>
</dbReference>
<sequence>MTTERFMASSRSIEIGDVIGRWFSEVSHISNVEEPFERRGPEMNCIRIIVFFQRSHQDNYQATVIITLTKL</sequence>
<dbReference type="EnsemblPlants" id="OB10G24450.1">
    <property type="protein sequence ID" value="OB10G24450.1"/>
    <property type="gene ID" value="OB10G24450"/>
</dbReference>
<organism evidence="1">
    <name type="scientific">Oryza brachyantha</name>
    <name type="common">malo sina</name>
    <dbReference type="NCBI Taxonomy" id="4533"/>
    <lineage>
        <taxon>Eukaryota</taxon>
        <taxon>Viridiplantae</taxon>
        <taxon>Streptophyta</taxon>
        <taxon>Embryophyta</taxon>
        <taxon>Tracheophyta</taxon>
        <taxon>Spermatophyta</taxon>
        <taxon>Magnoliopsida</taxon>
        <taxon>Liliopsida</taxon>
        <taxon>Poales</taxon>
        <taxon>Poaceae</taxon>
        <taxon>BOP clade</taxon>
        <taxon>Oryzoideae</taxon>
        <taxon>Oryzeae</taxon>
        <taxon>Oryzinae</taxon>
        <taxon>Oryza</taxon>
    </lineage>
</organism>
<proteinExistence type="predicted"/>
<dbReference type="AlphaFoldDB" id="J3N4J7"/>
<evidence type="ECO:0000313" key="1">
    <source>
        <dbReference type="EnsemblPlants" id="OB10G24450.1"/>
    </source>
</evidence>
<dbReference type="HOGENOM" id="CLU_2744044_0_0_1"/>
<reference evidence="1" key="1">
    <citation type="journal article" date="2013" name="Nat. Commun.">
        <title>Whole-genome sequencing of Oryza brachyantha reveals mechanisms underlying Oryza genome evolution.</title>
        <authorList>
            <person name="Chen J."/>
            <person name="Huang Q."/>
            <person name="Gao D."/>
            <person name="Wang J."/>
            <person name="Lang Y."/>
            <person name="Liu T."/>
            <person name="Li B."/>
            <person name="Bai Z."/>
            <person name="Luis Goicoechea J."/>
            <person name="Liang C."/>
            <person name="Chen C."/>
            <person name="Zhang W."/>
            <person name="Sun S."/>
            <person name="Liao Y."/>
            <person name="Zhang X."/>
            <person name="Yang L."/>
            <person name="Song C."/>
            <person name="Wang M."/>
            <person name="Shi J."/>
            <person name="Liu G."/>
            <person name="Liu J."/>
            <person name="Zhou H."/>
            <person name="Zhou W."/>
            <person name="Yu Q."/>
            <person name="An N."/>
            <person name="Chen Y."/>
            <person name="Cai Q."/>
            <person name="Wang B."/>
            <person name="Liu B."/>
            <person name="Min J."/>
            <person name="Huang Y."/>
            <person name="Wu H."/>
            <person name="Li Z."/>
            <person name="Zhang Y."/>
            <person name="Yin Y."/>
            <person name="Song W."/>
            <person name="Jiang J."/>
            <person name="Jackson S.A."/>
            <person name="Wing R.A."/>
            <person name="Wang J."/>
            <person name="Chen M."/>
        </authorList>
    </citation>
    <scope>NUCLEOTIDE SEQUENCE [LARGE SCALE GENOMIC DNA]</scope>
    <source>
        <strain evidence="1">cv. IRGC 101232</strain>
    </source>
</reference>
<accession>J3N4J7</accession>
<protein>
    <submittedName>
        <fullName evidence="1">Uncharacterized protein</fullName>
    </submittedName>
</protein>
<keyword evidence="2" id="KW-1185">Reference proteome</keyword>
<evidence type="ECO:0000313" key="2">
    <source>
        <dbReference type="Proteomes" id="UP000006038"/>
    </source>
</evidence>